<evidence type="ECO:0000256" key="1">
    <source>
        <dbReference type="ARBA" id="ARBA00044755"/>
    </source>
</evidence>
<dbReference type="eggNOG" id="COG1664">
    <property type="taxonomic scope" value="Bacteria"/>
</dbReference>
<dbReference type="Pfam" id="PF04519">
    <property type="entry name" value="Bactofilin"/>
    <property type="match status" value="1"/>
</dbReference>
<accession>S3KJP8</accession>
<name>S3KJP8_TREMA</name>
<dbReference type="InterPro" id="IPR007607">
    <property type="entry name" value="BacA/B"/>
</dbReference>
<dbReference type="PANTHER" id="PTHR35024:SF4">
    <property type="entry name" value="POLYMER-FORMING CYTOSKELETAL PROTEIN"/>
    <property type="match status" value="1"/>
</dbReference>
<proteinExistence type="inferred from homology"/>
<dbReference type="AlphaFoldDB" id="S3KJP8"/>
<evidence type="ECO:0008006" key="4">
    <source>
        <dbReference type="Google" id="ProtNLM"/>
    </source>
</evidence>
<protein>
    <recommendedName>
        <fullName evidence="4">Polymer-forming cytoskeletal protein</fullName>
    </recommendedName>
</protein>
<comment type="similarity">
    <text evidence="1">Belongs to the bactofilin family.</text>
</comment>
<organism evidence="2 3">
    <name type="scientific">Treponema maltophilum ATCC 51939</name>
    <dbReference type="NCBI Taxonomy" id="1125699"/>
    <lineage>
        <taxon>Bacteria</taxon>
        <taxon>Pseudomonadati</taxon>
        <taxon>Spirochaetota</taxon>
        <taxon>Spirochaetia</taxon>
        <taxon>Spirochaetales</taxon>
        <taxon>Treponemataceae</taxon>
        <taxon>Treponema</taxon>
    </lineage>
</organism>
<dbReference type="PATRIC" id="fig|1125699.3.peg.454"/>
<dbReference type="EMBL" id="ATFF01000002">
    <property type="protein sequence ID" value="EPF32447.1"/>
    <property type="molecule type" value="Genomic_DNA"/>
</dbReference>
<dbReference type="STRING" id="1125699.HMPREF9194_00446"/>
<gene>
    <name evidence="2" type="ORF">HMPREF9194_00446</name>
</gene>
<evidence type="ECO:0000313" key="2">
    <source>
        <dbReference type="EMBL" id="EPF32447.1"/>
    </source>
</evidence>
<dbReference type="Proteomes" id="UP000014541">
    <property type="component" value="Unassembled WGS sequence"/>
</dbReference>
<dbReference type="PANTHER" id="PTHR35024">
    <property type="entry name" value="HYPOTHETICAL CYTOSOLIC PROTEIN"/>
    <property type="match status" value="1"/>
</dbReference>
<keyword evidence="3" id="KW-1185">Reference proteome</keyword>
<comment type="caution">
    <text evidence="2">The sequence shown here is derived from an EMBL/GenBank/DDBJ whole genome shotgun (WGS) entry which is preliminary data.</text>
</comment>
<dbReference type="HOGENOM" id="CLU_072799_4_2_12"/>
<sequence length="134" mass="14494">MLTAQRCSVYYYAMFEVKDTDFFDLEEDDFDTVLASDITFSGTIRFAQPFMIKGSMDGSIHATSDLVVDTQAVVKADIVAQRVLVRGKVTGNIEAKGLVFVTSGGSVTGDITSEKVVLEPGSVFTGRCTMLQAT</sequence>
<reference evidence="2 3" key="1">
    <citation type="submission" date="2013-04" db="EMBL/GenBank/DDBJ databases">
        <title>The Genome Sequence of Treponema maltophilum ATCC 51939.</title>
        <authorList>
            <consortium name="The Broad Institute Genomics Platform"/>
            <person name="Earl A."/>
            <person name="Ward D."/>
            <person name="Feldgarden M."/>
            <person name="Gevers D."/>
            <person name="Leonetti C."/>
            <person name="Blanton J.M."/>
            <person name="Dewhirst F.E."/>
            <person name="Izard J."/>
            <person name="Walker B."/>
            <person name="Young S."/>
            <person name="Zeng Q."/>
            <person name="Gargeya S."/>
            <person name="Fitzgerald M."/>
            <person name="Haas B."/>
            <person name="Abouelleil A."/>
            <person name="Allen A.W."/>
            <person name="Alvarado L."/>
            <person name="Arachchi H.M."/>
            <person name="Berlin A.M."/>
            <person name="Chapman S.B."/>
            <person name="Gainer-Dewar J."/>
            <person name="Goldberg J."/>
            <person name="Griggs A."/>
            <person name="Gujja S."/>
            <person name="Hansen M."/>
            <person name="Howarth C."/>
            <person name="Imamovic A."/>
            <person name="Ireland A."/>
            <person name="Larimer J."/>
            <person name="McCowan C."/>
            <person name="Murphy C."/>
            <person name="Pearson M."/>
            <person name="Poon T.W."/>
            <person name="Priest M."/>
            <person name="Roberts A."/>
            <person name="Saif S."/>
            <person name="Shea T."/>
            <person name="Sisk P."/>
            <person name="Sykes S."/>
            <person name="Wortman J."/>
            <person name="Nusbaum C."/>
            <person name="Birren B."/>
        </authorList>
    </citation>
    <scope>NUCLEOTIDE SEQUENCE [LARGE SCALE GENOMIC DNA]</scope>
    <source>
        <strain evidence="2 3">ATCC 51939</strain>
    </source>
</reference>
<evidence type="ECO:0000313" key="3">
    <source>
        <dbReference type="Proteomes" id="UP000014541"/>
    </source>
</evidence>